<gene>
    <name evidence="1" type="ORF">BGC07_16350</name>
</gene>
<keyword evidence="2" id="KW-1185">Reference proteome</keyword>
<comment type="caution">
    <text evidence="1">The sequence shown here is derived from an EMBL/GenBank/DDBJ whole genome shotgun (WGS) entry which is preliminary data.</text>
</comment>
<accession>A0ABX2ZXJ3</accession>
<protein>
    <submittedName>
        <fullName evidence="1">Uncharacterized protein</fullName>
    </submittedName>
</protein>
<organism evidence="1 2">
    <name type="scientific">Piscirickettsia litoralis</name>
    <dbReference type="NCBI Taxonomy" id="1891921"/>
    <lineage>
        <taxon>Bacteria</taxon>
        <taxon>Pseudomonadati</taxon>
        <taxon>Pseudomonadota</taxon>
        <taxon>Gammaproteobacteria</taxon>
        <taxon>Thiotrichales</taxon>
        <taxon>Piscirickettsiaceae</taxon>
        <taxon>Piscirickettsia</taxon>
    </lineage>
</organism>
<dbReference type="Proteomes" id="UP000094329">
    <property type="component" value="Unassembled WGS sequence"/>
</dbReference>
<sequence length="467" mass="53166">MNVQINLPQEKVYVVRPFLLKICSNNECAAAILSTALHRHNELKWDTHFISQKDIFDCLFGVYSLKKISKSMRFLFDAKLILEAKKYTSGRQKPFKINTELLNELSSNYESDYPLKKAVISPKKAPLYKTSKLAFSEEKSHVIVETPNQNIETPKREFESAKLELPNSQTGVSYKEIEEKEGKENNNNREATVVVHEETLGFDQSVVDHHAEVFNQLEQQEQIHLANFNRTESKEAWLKQATELQETITGLTTVIMDTYGQECLDLIKKKASERREVVDDAVSSDQGINLPEEQVTEPAHVTAGIIGTSNPSVTPEAENELDNPVLSNQKPIEPDFIKHCGTEISSCEISTPEPSIETLDKVQRTTSFNTLIQDPVDFSKAHGKVKNPLSQSFFKQEVCAQKRQLNNRHKTQLEKLQIKHGLDPEEMLWFIKNSYTEEGYTTNHVMAILTKIAPVFTRPKDMPTHSH</sequence>
<dbReference type="RefSeq" id="WP_069314134.1">
    <property type="nucleotide sequence ID" value="NZ_MDTU01000003.1"/>
</dbReference>
<evidence type="ECO:0000313" key="2">
    <source>
        <dbReference type="Proteomes" id="UP000094329"/>
    </source>
</evidence>
<name>A0ABX2ZXJ3_9GAMM</name>
<reference evidence="1 2" key="1">
    <citation type="submission" date="2016-08" db="EMBL/GenBank/DDBJ databases">
        <title>Draft genome sequence of Candidatus Piscirickettsia litoralis, from seawater.</title>
        <authorList>
            <person name="Wan X."/>
            <person name="Lee A.J."/>
            <person name="Hou S."/>
            <person name="Donachie S.P."/>
        </authorList>
    </citation>
    <scope>NUCLEOTIDE SEQUENCE [LARGE SCALE GENOMIC DNA]</scope>
    <source>
        <strain evidence="1 2">Y2</strain>
    </source>
</reference>
<evidence type="ECO:0000313" key="1">
    <source>
        <dbReference type="EMBL" id="ODN41341.1"/>
    </source>
</evidence>
<dbReference type="EMBL" id="MDTU01000003">
    <property type="protein sequence ID" value="ODN41341.1"/>
    <property type="molecule type" value="Genomic_DNA"/>
</dbReference>
<proteinExistence type="predicted"/>